<gene>
    <name evidence="3" type="ORF">GCM10010517_53990</name>
</gene>
<proteinExistence type="predicted"/>
<comment type="caution">
    <text evidence="3">The sequence shown here is derived from an EMBL/GenBank/DDBJ whole genome shotgun (WGS) entry which is preliminary data.</text>
</comment>
<feature type="compositionally biased region" description="Basic and acidic residues" evidence="1">
    <location>
        <begin position="76"/>
        <end position="90"/>
    </location>
</feature>
<keyword evidence="2" id="KW-0472">Membrane</keyword>
<dbReference type="SUPFAM" id="SSF110296">
    <property type="entry name" value="Oligoxyloglucan reducing end-specific cellobiohydrolase"/>
    <property type="match status" value="1"/>
</dbReference>
<organism evidence="3 4">
    <name type="scientific">Streptosporangium fragile</name>
    <dbReference type="NCBI Taxonomy" id="46186"/>
    <lineage>
        <taxon>Bacteria</taxon>
        <taxon>Bacillati</taxon>
        <taxon>Actinomycetota</taxon>
        <taxon>Actinomycetes</taxon>
        <taxon>Streptosporangiales</taxon>
        <taxon>Streptosporangiaceae</taxon>
        <taxon>Streptosporangium</taxon>
    </lineage>
</organism>
<name>A0ABN3W4Y4_9ACTN</name>
<dbReference type="Proteomes" id="UP001500831">
    <property type="component" value="Unassembled WGS sequence"/>
</dbReference>
<keyword evidence="2" id="KW-1133">Transmembrane helix</keyword>
<evidence type="ECO:0000313" key="4">
    <source>
        <dbReference type="Proteomes" id="UP001500831"/>
    </source>
</evidence>
<dbReference type="RefSeq" id="WP_344977361.1">
    <property type="nucleotide sequence ID" value="NZ_BAAAVI010000045.1"/>
</dbReference>
<dbReference type="InterPro" id="IPR015943">
    <property type="entry name" value="WD40/YVTN_repeat-like_dom_sf"/>
</dbReference>
<keyword evidence="4" id="KW-1185">Reference proteome</keyword>
<feature type="region of interest" description="Disordered" evidence="1">
    <location>
        <begin position="1"/>
        <end position="342"/>
    </location>
</feature>
<dbReference type="InterPro" id="IPR036278">
    <property type="entry name" value="Sialidase_sf"/>
</dbReference>
<accession>A0ABN3W4Y4</accession>
<feature type="compositionally biased region" description="Basic and acidic residues" evidence="1">
    <location>
        <begin position="157"/>
        <end position="171"/>
    </location>
</feature>
<feature type="transmembrane region" description="Helical" evidence="2">
    <location>
        <begin position="348"/>
        <end position="372"/>
    </location>
</feature>
<evidence type="ECO:0008006" key="5">
    <source>
        <dbReference type="Google" id="ProtNLM"/>
    </source>
</evidence>
<feature type="compositionally biased region" description="Low complexity" evidence="1">
    <location>
        <begin position="328"/>
        <end position="337"/>
    </location>
</feature>
<dbReference type="EMBL" id="BAAAVI010000045">
    <property type="protein sequence ID" value="GAA2889839.1"/>
    <property type="molecule type" value="Genomic_DNA"/>
</dbReference>
<dbReference type="Gene3D" id="2.130.10.10">
    <property type="entry name" value="YVTN repeat-like/Quinoprotein amine dehydrogenase"/>
    <property type="match status" value="1"/>
</dbReference>
<reference evidence="3 4" key="1">
    <citation type="journal article" date="2019" name="Int. J. Syst. Evol. Microbiol.">
        <title>The Global Catalogue of Microorganisms (GCM) 10K type strain sequencing project: providing services to taxonomists for standard genome sequencing and annotation.</title>
        <authorList>
            <consortium name="The Broad Institute Genomics Platform"/>
            <consortium name="The Broad Institute Genome Sequencing Center for Infectious Disease"/>
            <person name="Wu L."/>
            <person name="Ma J."/>
        </authorList>
    </citation>
    <scope>NUCLEOTIDE SEQUENCE [LARGE SCALE GENOMIC DNA]</scope>
    <source>
        <strain evidence="3 4">JCM 6242</strain>
    </source>
</reference>
<evidence type="ECO:0000313" key="3">
    <source>
        <dbReference type="EMBL" id="GAA2889839.1"/>
    </source>
</evidence>
<evidence type="ECO:0000256" key="1">
    <source>
        <dbReference type="SAM" id="MobiDB-lite"/>
    </source>
</evidence>
<sequence length="1108" mass="113714">MASGPHDPRSQDRLPDDGGLHDDATHESRSPESHTSPPTIQHFPPGPSDDRTRGLPLASPWTLPPFAAPTPDDDEPPRARPEGLGGERRRPYAQPYAPTPRPADPAPGDDHPPSGDRFSGGSRPGSAERPAAPGRHSAAGRPDEPGDRSGSPGPETSGREARPRLADRPDRLVASGPPRRHRTPAESGSRMPEEGTVPERTAPSTPSTPDDSAGPEPAHGHGGGRGRAARPDLLVASGPPREPRPEAPPPGPPVSDEQIRVEPSIPATPEALPAEPPGAPATPADDDFEPVRRVGRPPGGRPARPDLLVAQDTPGRRSPNGGRHHRTAPAPSAVRRSSPTRRRRGRGLMIPFLMVLVLTVAVGGGLVLWGWVSSPFATGLRLVGDEVHSGDENFAPPNGVGGNGSNQVLNAVTSVGSTMVAVGSDTTSPVPRPLFLVSLDGGATWQLGKVNGPAGYETGPTTVGRVAGGDDRWLAAGNDPLGAGHGLWTSSDGQSWTAVDPAGLEAFTAGDKIMDLARTSSGFVAVGTTVLPDGTTGAVAWVSHNGLDWKRVQTREIGMPDKVRGMKAVVAREDAVVALADPATGQSASVILRSEDGGRTWERAGTSLADVAPEPGALAVASGGFVLVPTQQRSDKGEVRVYCSRDGADWAACGAITGLASDGSGVKRLASSSAGVAAVVESGFERYTVYTSDDGRDWKKSTDLGQVPGSLRALALSDNGTLVVGGDERAADVDNRVVLITAPKGGQARPVSLAGIEGLARAARETARVAAGGGRFVAVGAASGDAGIWTSGNGESWTAAGQAQILGGPRRQALADVAYGKRGWLAAGSTMTDASSTVPLVVTSADGASWRGVPVTGPLAPADDHDFLAPHAVAAGPSGYIMAGEDRGPAATVPVLWFSADLKRFSRAAKLPAGGTGVRLHDVSATSSGYVAVGGTLPAERETGVVWVSADGVNWTGRKPVLPPGATSAGLRHVVLYGGHIVAAGTAVTEEGRRAFGAISADNGATWEFSWFPADEASAVQDLAAVPEGVVAVGWHGAPGEGDSVAWTSEDGLTWQRHAPGQDALEGDGAQWLGAVAVSGTQVVALGRSTTYSADHLTLWRSTLTSSR</sequence>
<evidence type="ECO:0000256" key="2">
    <source>
        <dbReference type="SAM" id="Phobius"/>
    </source>
</evidence>
<keyword evidence="2" id="KW-0812">Transmembrane</keyword>
<feature type="compositionally biased region" description="Basic and acidic residues" evidence="1">
    <location>
        <begin position="1"/>
        <end position="32"/>
    </location>
</feature>
<dbReference type="SUPFAM" id="SSF50939">
    <property type="entry name" value="Sialidases"/>
    <property type="match status" value="3"/>
</dbReference>
<protein>
    <recommendedName>
        <fullName evidence="5">Exo-alpha-sialidase</fullName>
    </recommendedName>
</protein>